<proteinExistence type="predicted"/>
<feature type="compositionally biased region" description="Polar residues" evidence="2">
    <location>
        <begin position="298"/>
        <end position="310"/>
    </location>
</feature>
<dbReference type="PROSITE" id="PS50158">
    <property type="entry name" value="ZF_CCHC"/>
    <property type="match status" value="1"/>
</dbReference>
<evidence type="ECO:0000256" key="1">
    <source>
        <dbReference type="PROSITE-ProRule" id="PRU00047"/>
    </source>
</evidence>
<feature type="domain" description="CCHC-type" evidence="3">
    <location>
        <begin position="112"/>
        <end position="127"/>
    </location>
</feature>
<reference evidence="4 5" key="1">
    <citation type="submission" date="2016-03" db="EMBL/GenBank/DDBJ databases">
        <title>Cyphomyrmex costatus WGS genome.</title>
        <authorList>
            <person name="Nygaard S."/>
            <person name="Hu H."/>
            <person name="Boomsma J."/>
            <person name="Zhang G."/>
        </authorList>
    </citation>
    <scope>NUCLEOTIDE SEQUENCE [LARGE SCALE GENOMIC DNA]</scope>
    <source>
        <strain evidence="4">MS0001</strain>
        <tissue evidence="4">Whole body</tissue>
    </source>
</reference>
<evidence type="ECO:0000313" key="5">
    <source>
        <dbReference type="Proteomes" id="UP000078542"/>
    </source>
</evidence>
<evidence type="ECO:0000313" key="4">
    <source>
        <dbReference type="EMBL" id="KYN07830.1"/>
    </source>
</evidence>
<organism evidence="4 5">
    <name type="scientific">Cyphomyrmex costatus</name>
    <dbReference type="NCBI Taxonomy" id="456900"/>
    <lineage>
        <taxon>Eukaryota</taxon>
        <taxon>Metazoa</taxon>
        <taxon>Ecdysozoa</taxon>
        <taxon>Arthropoda</taxon>
        <taxon>Hexapoda</taxon>
        <taxon>Insecta</taxon>
        <taxon>Pterygota</taxon>
        <taxon>Neoptera</taxon>
        <taxon>Endopterygota</taxon>
        <taxon>Hymenoptera</taxon>
        <taxon>Apocrita</taxon>
        <taxon>Aculeata</taxon>
        <taxon>Formicoidea</taxon>
        <taxon>Formicidae</taxon>
        <taxon>Myrmicinae</taxon>
        <taxon>Cyphomyrmex</taxon>
    </lineage>
</organism>
<dbReference type="STRING" id="456900.A0A151IPE2"/>
<feature type="compositionally biased region" description="Polar residues" evidence="2">
    <location>
        <begin position="318"/>
        <end position="331"/>
    </location>
</feature>
<evidence type="ECO:0000259" key="3">
    <source>
        <dbReference type="PROSITE" id="PS50158"/>
    </source>
</evidence>
<keyword evidence="1" id="KW-0479">Metal-binding</keyword>
<keyword evidence="1" id="KW-0862">Zinc</keyword>
<gene>
    <name evidence="4" type="ORF">ALC62_01203</name>
</gene>
<dbReference type="GO" id="GO:0003676">
    <property type="term" value="F:nucleic acid binding"/>
    <property type="evidence" value="ECO:0007669"/>
    <property type="project" value="InterPro"/>
</dbReference>
<keyword evidence="1" id="KW-0863">Zinc-finger</keyword>
<feature type="compositionally biased region" description="Polar residues" evidence="2">
    <location>
        <begin position="263"/>
        <end position="277"/>
    </location>
</feature>
<dbReference type="EMBL" id="KQ976869">
    <property type="protein sequence ID" value="KYN07830.1"/>
    <property type="molecule type" value="Genomic_DNA"/>
</dbReference>
<evidence type="ECO:0000256" key="2">
    <source>
        <dbReference type="SAM" id="MobiDB-lite"/>
    </source>
</evidence>
<dbReference type="InterPro" id="IPR001878">
    <property type="entry name" value="Znf_CCHC"/>
</dbReference>
<sequence length="432" mass="47812">MALAANRLVANDAFAKYKIRIFIPTYKVLRTGIIKGVDQSLSLDCIKDNIKSSFKIIDIQRLNRRTTVDGQAKYSPSRTLCIKFAGQVLPEVISLFHVIYHVEPYVPKIRICYVCYRVGHIGKDCKSSRSRCLYCSGDHDKSFSCAESMAINKKCINCGGDHLATSFDCPTILKYKEVINMSAHKNIPHIEAKRIVSASRGSHSSTSLPPVNPRNFPYLAKNYKQDIGLNTNSYISQNRFSMLTPQESLNSASHMPASYAEASYTNEPSTPRLSSSVPAPFPRRARGMSEGHHKGKDSTSLSTTVASSNAVPARRARSATNNVSDDLQDSSPLHGESAFHARSETDSNFGPDITYILDVLLSFLDKIKQFFGNNHTITTAIDHIAEFVFKLMDFTKNLNIGVLLNLFNFMGFGLGAFNASTGQSQTNSCIHQ</sequence>
<dbReference type="Proteomes" id="UP000078542">
    <property type="component" value="Unassembled WGS sequence"/>
</dbReference>
<name>A0A151IPE2_9HYME</name>
<dbReference type="AlphaFoldDB" id="A0A151IPE2"/>
<feature type="region of interest" description="Disordered" evidence="2">
    <location>
        <begin position="260"/>
        <end position="334"/>
    </location>
</feature>
<keyword evidence="5" id="KW-1185">Reference proteome</keyword>
<dbReference type="GO" id="GO:0008270">
    <property type="term" value="F:zinc ion binding"/>
    <property type="evidence" value="ECO:0007669"/>
    <property type="project" value="UniProtKB-KW"/>
</dbReference>
<protein>
    <recommendedName>
        <fullName evidence="3">CCHC-type domain-containing protein</fullName>
    </recommendedName>
</protein>
<accession>A0A151IPE2</accession>